<dbReference type="RefSeq" id="WP_203868476.1">
    <property type="nucleotide sequence ID" value="NZ_BONW01000022.1"/>
</dbReference>
<feature type="region of interest" description="Disordered" evidence="1">
    <location>
        <begin position="1"/>
        <end position="55"/>
    </location>
</feature>
<protein>
    <submittedName>
        <fullName evidence="2">Uncharacterized protein</fullName>
    </submittedName>
</protein>
<reference evidence="2 3" key="1">
    <citation type="submission" date="2021-01" db="EMBL/GenBank/DDBJ databases">
        <title>Whole genome shotgun sequence of Plantactinospora endophytica NBRC 110450.</title>
        <authorList>
            <person name="Komaki H."/>
            <person name="Tamura T."/>
        </authorList>
    </citation>
    <scope>NUCLEOTIDE SEQUENCE [LARGE SCALE GENOMIC DNA]</scope>
    <source>
        <strain evidence="2 3">NBRC 110450</strain>
    </source>
</reference>
<proteinExistence type="predicted"/>
<evidence type="ECO:0000256" key="1">
    <source>
        <dbReference type="SAM" id="MobiDB-lite"/>
    </source>
</evidence>
<evidence type="ECO:0000313" key="3">
    <source>
        <dbReference type="Proteomes" id="UP000646749"/>
    </source>
</evidence>
<dbReference type="EMBL" id="BONW01000022">
    <property type="protein sequence ID" value="GIG90065.1"/>
    <property type="molecule type" value="Genomic_DNA"/>
</dbReference>
<dbReference type="Proteomes" id="UP000646749">
    <property type="component" value="Unassembled WGS sequence"/>
</dbReference>
<evidence type="ECO:0000313" key="2">
    <source>
        <dbReference type="EMBL" id="GIG90065.1"/>
    </source>
</evidence>
<name>A0ABQ4E5U6_9ACTN</name>
<sequence>MPGDGRGRHAGTTTGAGTSRRRGGKVGRPVGTGLLPHPASDLGAPVGQDRIGKGFPDVGNVSNRFNQVNVIDG</sequence>
<gene>
    <name evidence="2" type="ORF">Pen02_50010</name>
</gene>
<organism evidence="2 3">
    <name type="scientific">Plantactinospora endophytica</name>
    <dbReference type="NCBI Taxonomy" id="673535"/>
    <lineage>
        <taxon>Bacteria</taxon>
        <taxon>Bacillati</taxon>
        <taxon>Actinomycetota</taxon>
        <taxon>Actinomycetes</taxon>
        <taxon>Micromonosporales</taxon>
        <taxon>Micromonosporaceae</taxon>
        <taxon>Plantactinospora</taxon>
    </lineage>
</organism>
<keyword evidence="3" id="KW-1185">Reference proteome</keyword>
<comment type="caution">
    <text evidence="2">The sequence shown here is derived from an EMBL/GenBank/DDBJ whole genome shotgun (WGS) entry which is preliminary data.</text>
</comment>
<accession>A0ABQ4E5U6</accession>